<evidence type="ECO:0000256" key="1">
    <source>
        <dbReference type="SAM" id="MobiDB-lite"/>
    </source>
</evidence>
<dbReference type="InterPro" id="IPR010816">
    <property type="entry name" value="Het-C"/>
</dbReference>
<organism evidence="3 4">
    <name type="scientific">Apiospora aurea</name>
    <dbReference type="NCBI Taxonomy" id="335848"/>
    <lineage>
        <taxon>Eukaryota</taxon>
        <taxon>Fungi</taxon>
        <taxon>Dikarya</taxon>
        <taxon>Ascomycota</taxon>
        <taxon>Pezizomycotina</taxon>
        <taxon>Sordariomycetes</taxon>
        <taxon>Xylariomycetidae</taxon>
        <taxon>Amphisphaeriales</taxon>
        <taxon>Apiosporaceae</taxon>
        <taxon>Apiospora</taxon>
    </lineage>
</organism>
<evidence type="ECO:0000313" key="3">
    <source>
        <dbReference type="EMBL" id="KAK7957317.1"/>
    </source>
</evidence>
<keyword evidence="4" id="KW-1185">Reference proteome</keyword>
<name>A0ABR1QKQ3_9PEZI</name>
<evidence type="ECO:0000313" key="4">
    <source>
        <dbReference type="Proteomes" id="UP001391051"/>
    </source>
</evidence>
<feature type="compositionally biased region" description="Basic and acidic residues" evidence="1">
    <location>
        <begin position="730"/>
        <end position="740"/>
    </location>
</feature>
<feature type="compositionally biased region" description="Gly residues" evidence="1">
    <location>
        <begin position="763"/>
        <end position="780"/>
    </location>
</feature>
<feature type="region of interest" description="Disordered" evidence="1">
    <location>
        <begin position="658"/>
        <end position="877"/>
    </location>
</feature>
<protein>
    <submittedName>
        <fullName evidence="3">Heterokaryon incompatibility protein het-C domain-containing protein</fullName>
    </submittedName>
</protein>
<feature type="signal peptide" evidence="2">
    <location>
        <begin position="1"/>
        <end position="21"/>
    </location>
</feature>
<feature type="region of interest" description="Disordered" evidence="1">
    <location>
        <begin position="570"/>
        <end position="602"/>
    </location>
</feature>
<dbReference type="EMBL" id="JAQQWE010000004">
    <property type="protein sequence ID" value="KAK7957317.1"/>
    <property type="molecule type" value="Genomic_DNA"/>
</dbReference>
<keyword evidence="2" id="KW-0732">Signal</keyword>
<dbReference type="RefSeq" id="XP_066702623.1">
    <property type="nucleotide sequence ID" value="XM_066842761.1"/>
</dbReference>
<dbReference type="PANTHER" id="PTHR14905:SF11">
    <property type="entry name" value="TINC (EUROFUNG)"/>
    <property type="match status" value="1"/>
</dbReference>
<dbReference type="GeneID" id="92075823"/>
<gene>
    <name evidence="3" type="ORF">PG986_006539</name>
</gene>
<feature type="compositionally biased region" description="Basic and acidic residues" evidence="1">
    <location>
        <begin position="685"/>
        <end position="715"/>
    </location>
</feature>
<accession>A0ABR1QKQ3</accession>
<proteinExistence type="predicted"/>
<dbReference type="PANTHER" id="PTHR14905">
    <property type="entry name" value="NG37"/>
    <property type="match status" value="1"/>
</dbReference>
<reference evidence="3 4" key="1">
    <citation type="submission" date="2023-01" db="EMBL/GenBank/DDBJ databases">
        <title>Analysis of 21 Apiospora genomes using comparative genomics revels a genus with tremendous synthesis potential of carbohydrate active enzymes and secondary metabolites.</title>
        <authorList>
            <person name="Sorensen T."/>
        </authorList>
    </citation>
    <scope>NUCLEOTIDE SEQUENCE [LARGE SCALE GENOMIC DNA]</scope>
    <source>
        <strain evidence="3 4">CBS 24483</strain>
    </source>
</reference>
<feature type="compositionally biased region" description="Gly residues" evidence="1">
    <location>
        <begin position="820"/>
        <end position="865"/>
    </location>
</feature>
<dbReference type="Proteomes" id="UP001391051">
    <property type="component" value="Unassembled WGS sequence"/>
</dbReference>
<feature type="chain" id="PRO_5045792808" evidence="2">
    <location>
        <begin position="22"/>
        <end position="877"/>
    </location>
</feature>
<sequence length="877" mass="94769">MADARAHFWLASLLLAVVCLATPAAAFGAGNISSSSPIEGINWRHGDIEDALLGIMMARALNKKGKEFSKVMVARVYFGNWLRDYSQAVDLGTIKTVSYEAIRLVVAILGFMNFGFGSKEFEVTEERLGCYRPEEHIDNPKGYGGGDDPKRYWHGLRGPVDEERELAIDPETGMINYIANEQEEGIATSAGLLRHLLGRCIELGREHAATGNDDALYEAMRLMGTGLHCLEDFFAHSNYIELALIEMGNRDIFPHVGRDVRVVLEDVGGVAPVVTGTFGEVDFLHSVAGEVSDKLAANEMQELQEHLENGKNEDTSLLRKLLAMIPSSLFGGESQTDKIDQIQQDTATAQMDGLEVKPHREPEEITIWVSNIFKQIVPIIEWHDRIMKIISDALPRIPILPKIVEQLEDQLNAFVTAQIAPFVVPVIQQIQNEMGAGSEGIIQSSKDQQHRVFNDDNASDPTHSMLSKDHFTNLLNEPAGKTAQEMVKWVVPQLMAAMDDESMSVRRTVDRIIDGVLHHPAQRDQGRHGASEGRQIFFDCVEHWWNDIPYEGQEDYRQRLSREGVLNGENHKEGEWDSGHGHGCLGKLEQHQQHGGKKKKEEWDDKIATAAADAIIGSVSGAFNDFVPGNNNSGNGGGGNSPGGLLGGVASFLGDFLGNNKNSSSNEQQSSGGDGGEWRSSSPGGDRREEYGRQDSFERRDTFERADGDDYHSRPQEPSYGGGHAASFFGDDRGGDDRGGDSYSGGGGGGGGYGSSEYSRESPGGGYGGGGSYGGGGGYGAPEYGREGGGHAASFFSDDRPSYDQGGYGQQPPPPPQQYYGGGGGGGEYGGGYPPQGGYGGYPPQGGGYGGYPPQGGGYGGGGDGYNQQGGYYERRW</sequence>
<dbReference type="Pfam" id="PF07217">
    <property type="entry name" value="Het-C"/>
    <property type="match status" value="1"/>
</dbReference>
<feature type="compositionally biased region" description="Gly residues" evidence="1">
    <location>
        <begin position="742"/>
        <end position="754"/>
    </location>
</feature>
<dbReference type="InterPro" id="IPR052577">
    <property type="entry name" value="VWA7"/>
</dbReference>
<evidence type="ECO:0000256" key="2">
    <source>
        <dbReference type="SAM" id="SignalP"/>
    </source>
</evidence>
<feature type="compositionally biased region" description="Low complexity" evidence="1">
    <location>
        <begin position="866"/>
        <end position="877"/>
    </location>
</feature>
<feature type="compositionally biased region" description="Low complexity" evidence="1">
    <location>
        <begin position="658"/>
        <end position="671"/>
    </location>
</feature>
<feature type="compositionally biased region" description="Basic and acidic residues" evidence="1">
    <location>
        <begin position="570"/>
        <end position="580"/>
    </location>
</feature>
<comment type="caution">
    <text evidence="3">The sequence shown here is derived from an EMBL/GenBank/DDBJ whole genome shotgun (WGS) entry which is preliminary data.</text>
</comment>